<name>A0A1R1XMW1_9FUNG</name>
<dbReference type="InterPro" id="IPR001878">
    <property type="entry name" value="Znf_CCHC"/>
</dbReference>
<dbReference type="Proteomes" id="UP000187283">
    <property type="component" value="Unassembled WGS sequence"/>
</dbReference>
<feature type="domain" description="CCHC-type" evidence="2">
    <location>
        <begin position="15"/>
        <end position="30"/>
    </location>
</feature>
<keyword evidence="4" id="KW-1185">Reference proteome</keyword>
<dbReference type="GO" id="GO:0008270">
    <property type="term" value="F:zinc ion binding"/>
    <property type="evidence" value="ECO:0007669"/>
    <property type="project" value="UniProtKB-KW"/>
</dbReference>
<evidence type="ECO:0000256" key="1">
    <source>
        <dbReference type="PROSITE-ProRule" id="PRU00047"/>
    </source>
</evidence>
<proteinExistence type="predicted"/>
<evidence type="ECO:0000259" key="2">
    <source>
        <dbReference type="PROSITE" id="PS50158"/>
    </source>
</evidence>
<keyword evidence="1" id="KW-0862">Zinc</keyword>
<evidence type="ECO:0000313" key="4">
    <source>
        <dbReference type="Proteomes" id="UP000187283"/>
    </source>
</evidence>
<comment type="caution">
    <text evidence="3">The sequence shown here is derived from an EMBL/GenBank/DDBJ whole genome shotgun (WGS) entry which is preliminary data.</text>
</comment>
<dbReference type="PROSITE" id="PS50158">
    <property type="entry name" value="ZF_CCHC"/>
    <property type="match status" value="1"/>
</dbReference>
<accession>A0A1R1XMW1</accession>
<evidence type="ECO:0000313" key="3">
    <source>
        <dbReference type="EMBL" id="OMJ15966.1"/>
    </source>
</evidence>
<dbReference type="EMBL" id="LSSN01002493">
    <property type="protein sequence ID" value="OMJ15966.1"/>
    <property type="molecule type" value="Genomic_DNA"/>
</dbReference>
<keyword evidence="1" id="KW-0479">Metal-binding</keyword>
<dbReference type="SUPFAM" id="SSF57756">
    <property type="entry name" value="Retrovirus zinc finger-like domains"/>
    <property type="match status" value="1"/>
</dbReference>
<sequence>MNKNQFDEYVKNVICFVCGKKGHLRTMCQRRNN</sequence>
<reference evidence="3 4" key="1">
    <citation type="submission" date="2017-01" db="EMBL/GenBank/DDBJ databases">
        <authorList>
            <person name="Mah S.A."/>
            <person name="Swanson W.J."/>
            <person name="Moy G.W."/>
            <person name="Vacquier V.D."/>
        </authorList>
    </citation>
    <scope>NUCLEOTIDE SEQUENCE [LARGE SCALE GENOMIC DNA]</scope>
    <source>
        <strain evidence="3 4">GSMNP</strain>
    </source>
</reference>
<dbReference type="Pfam" id="PF00098">
    <property type="entry name" value="zf-CCHC"/>
    <property type="match status" value="1"/>
</dbReference>
<dbReference type="GO" id="GO:0003676">
    <property type="term" value="F:nucleic acid binding"/>
    <property type="evidence" value="ECO:0007669"/>
    <property type="project" value="InterPro"/>
</dbReference>
<dbReference type="InterPro" id="IPR036875">
    <property type="entry name" value="Znf_CCHC_sf"/>
</dbReference>
<keyword evidence="1" id="KW-0863">Zinc-finger</keyword>
<dbReference type="OrthoDB" id="8014242at2759"/>
<protein>
    <recommendedName>
        <fullName evidence="2">CCHC-type domain-containing protein</fullName>
    </recommendedName>
</protein>
<organism evidence="3 4">
    <name type="scientific">Smittium culicis</name>
    <dbReference type="NCBI Taxonomy" id="133412"/>
    <lineage>
        <taxon>Eukaryota</taxon>
        <taxon>Fungi</taxon>
        <taxon>Fungi incertae sedis</taxon>
        <taxon>Zoopagomycota</taxon>
        <taxon>Kickxellomycotina</taxon>
        <taxon>Harpellomycetes</taxon>
        <taxon>Harpellales</taxon>
        <taxon>Legeriomycetaceae</taxon>
        <taxon>Smittium</taxon>
    </lineage>
</organism>
<feature type="non-terminal residue" evidence="3">
    <location>
        <position position="33"/>
    </location>
</feature>
<dbReference type="AlphaFoldDB" id="A0A1R1XMW1"/>
<dbReference type="Gene3D" id="4.10.60.10">
    <property type="entry name" value="Zinc finger, CCHC-type"/>
    <property type="match status" value="1"/>
</dbReference>
<gene>
    <name evidence="3" type="ORF">AYI70_g6901</name>
</gene>